<dbReference type="InterPro" id="IPR036890">
    <property type="entry name" value="HATPase_C_sf"/>
</dbReference>
<dbReference type="RefSeq" id="WP_137411318.1">
    <property type="nucleotide sequence ID" value="NZ_CP109969.1"/>
</dbReference>
<dbReference type="GO" id="GO:0000155">
    <property type="term" value="F:phosphorelay sensor kinase activity"/>
    <property type="evidence" value="ECO:0007669"/>
    <property type="project" value="InterPro"/>
</dbReference>
<evidence type="ECO:0000256" key="2">
    <source>
        <dbReference type="ARBA" id="ARBA00004370"/>
    </source>
</evidence>
<dbReference type="EC" id="2.7.13.3" evidence="3"/>
<comment type="catalytic activity">
    <reaction evidence="1">
        <text>ATP + protein L-histidine = ADP + protein N-phospho-L-histidine.</text>
        <dbReference type="EC" id="2.7.13.3"/>
    </reaction>
</comment>
<keyword evidence="8" id="KW-1133">Transmembrane helix</keyword>
<evidence type="ECO:0000256" key="10">
    <source>
        <dbReference type="ARBA" id="ARBA00023136"/>
    </source>
</evidence>
<dbReference type="Gene3D" id="6.10.340.10">
    <property type="match status" value="1"/>
</dbReference>
<dbReference type="AlphaFoldDB" id="A0A4Z1R3N1"/>
<dbReference type="CDD" id="cd06225">
    <property type="entry name" value="HAMP"/>
    <property type="match status" value="1"/>
</dbReference>
<dbReference type="InterPro" id="IPR005467">
    <property type="entry name" value="His_kinase_dom"/>
</dbReference>
<keyword evidence="7" id="KW-0418">Kinase</keyword>
<evidence type="ECO:0000256" key="3">
    <source>
        <dbReference type="ARBA" id="ARBA00012438"/>
    </source>
</evidence>
<keyword evidence="4" id="KW-0597">Phosphoprotein</keyword>
<dbReference type="Pfam" id="PF00672">
    <property type="entry name" value="HAMP"/>
    <property type="match status" value="1"/>
</dbReference>
<gene>
    <name evidence="11" type="ORF">CFBP5507_19755</name>
</gene>
<protein>
    <recommendedName>
        <fullName evidence="3">histidine kinase</fullName>
        <ecNumber evidence="3">2.7.13.3</ecNumber>
    </recommendedName>
</protein>
<evidence type="ECO:0000256" key="7">
    <source>
        <dbReference type="ARBA" id="ARBA00022777"/>
    </source>
</evidence>
<dbReference type="SMART" id="SM00388">
    <property type="entry name" value="HisKA"/>
    <property type="match status" value="1"/>
</dbReference>
<dbReference type="GO" id="GO:0005524">
    <property type="term" value="F:ATP binding"/>
    <property type="evidence" value="ECO:0007669"/>
    <property type="project" value="UniProtKB-KW"/>
</dbReference>
<evidence type="ECO:0000313" key="11">
    <source>
        <dbReference type="EMBL" id="UYZ09882.1"/>
    </source>
</evidence>
<dbReference type="SUPFAM" id="SSF47384">
    <property type="entry name" value="Homodimeric domain of signal transducing histidine kinase"/>
    <property type="match status" value="1"/>
</dbReference>
<dbReference type="PRINTS" id="PR00344">
    <property type="entry name" value="BCTRLSENSOR"/>
</dbReference>
<dbReference type="PANTHER" id="PTHR45436:SF5">
    <property type="entry name" value="SENSOR HISTIDINE KINASE TRCS"/>
    <property type="match status" value="1"/>
</dbReference>
<evidence type="ECO:0000256" key="8">
    <source>
        <dbReference type="ARBA" id="ARBA00022989"/>
    </source>
</evidence>
<dbReference type="GO" id="GO:0005886">
    <property type="term" value="C:plasma membrane"/>
    <property type="evidence" value="ECO:0007669"/>
    <property type="project" value="TreeGrafter"/>
</dbReference>
<dbReference type="SMART" id="SM00304">
    <property type="entry name" value="HAMP"/>
    <property type="match status" value="1"/>
</dbReference>
<dbReference type="KEGG" id="asal:CFBP5507_19755"/>
<evidence type="ECO:0000256" key="4">
    <source>
        <dbReference type="ARBA" id="ARBA00022553"/>
    </source>
</evidence>
<sequence>MRFRLSTITAITITTMLIFAVALVYFGVSWYADNIQERAIAKLSPDAAKAFSDIDRGVMPEQRQLQALLDVLPDTEKAADDELLTSVFGFGLLAVLLCSLLGFFISRRIVAPLRDLADAARRMAGGDFSDGKNRKAKHIVEIAFLVESFDSLTQELQMMERRLKFNTMAVAHELRTPLTILQGRLHGILDDLFPLDKEAVRQLIVQVEGLTRLVDDLRTLSLAETNGLVQDLQPLDLAAECAAVVEAARPLIEEAGILIDMSLAPAPVYGDRQRLRQLMLILMDNARRYAADGRSLRCSTGLLEGRPFLTIEDKGPGFPGGVEAHGIELFWRTEPSRARKTGGTGLGLSIARAIARAHDSDMQIKAGQIKAGETGGTTVTVLFKATA</sequence>
<dbReference type="InterPro" id="IPR003594">
    <property type="entry name" value="HATPase_dom"/>
</dbReference>
<dbReference type="InterPro" id="IPR003660">
    <property type="entry name" value="HAMP_dom"/>
</dbReference>
<evidence type="ECO:0000256" key="9">
    <source>
        <dbReference type="ARBA" id="ARBA00023012"/>
    </source>
</evidence>
<name>A0A4Z1R3N1_9HYPH</name>
<dbReference type="InterPro" id="IPR036097">
    <property type="entry name" value="HisK_dim/P_sf"/>
</dbReference>
<dbReference type="PROSITE" id="PS50109">
    <property type="entry name" value="HIS_KIN"/>
    <property type="match status" value="1"/>
</dbReference>
<keyword evidence="6" id="KW-0812">Transmembrane</keyword>
<dbReference type="Gene3D" id="1.10.287.130">
    <property type="match status" value="1"/>
</dbReference>
<evidence type="ECO:0000256" key="6">
    <source>
        <dbReference type="ARBA" id="ARBA00022692"/>
    </source>
</evidence>
<dbReference type="OrthoDB" id="9809766at2"/>
<reference evidence="11" key="1">
    <citation type="submission" date="2022-10" db="EMBL/GenBank/DDBJ databases">
        <title>Complete genome sequence of Agrobacterium salinitolerans CFBP5507.</title>
        <authorList>
            <person name="Tchabashvili S."/>
            <person name="Yen H.-C."/>
            <person name="Haryono M."/>
            <person name="Lin Y.-C."/>
            <person name="Lai E.-M."/>
            <person name="Kuo C.-H."/>
        </authorList>
    </citation>
    <scope>NUCLEOTIDE SEQUENCE</scope>
    <source>
        <strain evidence="11">CFBP5507</strain>
    </source>
</reference>
<accession>A0A4Z1R3N1</accession>
<dbReference type="Gene3D" id="3.30.565.10">
    <property type="entry name" value="Histidine kinase-like ATPase, C-terminal domain"/>
    <property type="match status" value="1"/>
</dbReference>
<keyword evidence="11" id="KW-0067">ATP-binding</keyword>
<organism evidence="11 12">
    <name type="scientific">Agrobacterium salinitolerans</name>
    <dbReference type="NCBI Taxonomy" id="1183413"/>
    <lineage>
        <taxon>Bacteria</taxon>
        <taxon>Pseudomonadati</taxon>
        <taxon>Pseudomonadota</taxon>
        <taxon>Alphaproteobacteria</taxon>
        <taxon>Hyphomicrobiales</taxon>
        <taxon>Rhizobiaceae</taxon>
        <taxon>Rhizobium/Agrobacterium group</taxon>
        <taxon>Agrobacterium</taxon>
    </lineage>
</organism>
<keyword evidence="5" id="KW-0808">Transferase</keyword>
<dbReference type="EMBL" id="CP109969">
    <property type="protein sequence ID" value="UYZ09882.1"/>
    <property type="molecule type" value="Genomic_DNA"/>
</dbReference>
<dbReference type="Proteomes" id="UP000298735">
    <property type="component" value="Chromosome Linear"/>
</dbReference>
<evidence type="ECO:0000256" key="1">
    <source>
        <dbReference type="ARBA" id="ARBA00000085"/>
    </source>
</evidence>
<dbReference type="PANTHER" id="PTHR45436">
    <property type="entry name" value="SENSOR HISTIDINE KINASE YKOH"/>
    <property type="match status" value="1"/>
</dbReference>
<dbReference type="InterPro" id="IPR050428">
    <property type="entry name" value="TCS_sensor_his_kinase"/>
</dbReference>
<proteinExistence type="predicted"/>
<dbReference type="SMART" id="SM00387">
    <property type="entry name" value="HATPase_c"/>
    <property type="match status" value="1"/>
</dbReference>
<evidence type="ECO:0000313" key="12">
    <source>
        <dbReference type="Proteomes" id="UP000298735"/>
    </source>
</evidence>
<evidence type="ECO:0000256" key="5">
    <source>
        <dbReference type="ARBA" id="ARBA00022679"/>
    </source>
</evidence>
<dbReference type="CDD" id="cd00082">
    <property type="entry name" value="HisKA"/>
    <property type="match status" value="1"/>
</dbReference>
<dbReference type="Pfam" id="PF00512">
    <property type="entry name" value="HisKA"/>
    <property type="match status" value="1"/>
</dbReference>
<keyword evidence="10" id="KW-0472">Membrane</keyword>
<keyword evidence="11" id="KW-0547">Nucleotide-binding</keyword>
<dbReference type="Pfam" id="PF02518">
    <property type="entry name" value="HATPase_c"/>
    <property type="match status" value="1"/>
</dbReference>
<dbReference type="SUPFAM" id="SSF55874">
    <property type="entry name" value="ATPase domain of HSP90 chaperone/DNA topoisomerase II/histidine kinase"/>
    <property type="match status" value="1"/>
</dbReference>
<dbReference type="InterPro" id="IPR003661">
    <property type="entry name" value="HisK_dim/P_dom"/>
</dbReference>
<dbReference type="PROSITE" id="PS50885">
    <property type="entry name" value="HAMP"/>
    <property type="match status" value="1"/>
</dbReference>
<dbReference type="InterPro" id="IPR004358">
    <property type="entry name" value="Sig_transdc_His_kin-like_C"/>
</dbReference>
<comment type="subcellular location">
    <subcellularLocation>
        <location evidence="2">Membrane</location>
    </subcellularLocation>
</comment>
<keyword evidence="9" id="KW-0902">Two-component regulatory system</keyword>